<keyword evidence="1" id="KW-0812">Transmembrane</keyword>
<feature type="transmembrane region" description="Helical" evidence="1">
    <location>
        <begin position="46"/>
        <end position="63"/>
    </location>
</feature>
<gene>
    <name evidence="3" type="ORF">DF947_03610</name>
</gene>
<feature type="domain" description="DUF5808" evidence="2">
    <location>
        <begin position="23"/>
        <end position="48"/>
    </location>
</feature>
<name>A0A317F3G9_9SPHI</name>
<keyword evidence="1" id="KW-1133">Transmembrane helix</keyword>
<organism evidence="3 4">
    <name type="scientific">Pedobacter paludis</name>
    <dbReference type="NCBI Taxonomy" id="2203212"/>
    <lineage>
        <taxon>Bacteria</taxon>
        <taxon>Pseudomonadati</taxon>
        <taxon>Bacteroidota</taxon>
        <taxon>Sphingobacteriia</taxon>
        <taxon>Sphingobacteriales</taxon>
        <taxon>Sphingobacteriaceae</taxon>
        <taxon>Pedobacter</taxon>
    </lineage>
</organism>
<comment type="caution">
    <text evidence="3">The sequence shown here is derived from an EMBL/GenBank/DDBJ whole genome shotgun (WGS) entry which is preliminary data.</text>
</comment>
<dbReference type="OrthoDB" id="157646at2"/>
<dbReference type="Pfam" id="PF19124">
    <property type="entry name" value="DUF5808"/>
    <property type="match status" value="1"/>
</dbReference>
<dbReference type="Proteomes" id="UP000245391">
    <property type="component" value="Unassembled WGS sequence"/>
</dbReference>
<reference evidence="4" key="1">
    <citation type="submission" date="2018-05" db="EMBL/GenBank/DDBJ databases">
        <title>Pedobacter paludis sp. nov., isolated from wetland soil.</title>
        <authorList>
            <person name="Zhang Y."/>
        </authorList>
    </citation>
    <scope>NUCLEOTIDE SEQUENCE [LARGE SCALE GENOMIC DNA]</scope>
    <source>
        <strain evidence="4">R-8</strain>
    </source>
</reference>
<evidence type="ECO:0000313" key="4">
    <source>
        <dbReference type="Proteomes" id="UP000245391"/>
    </source>
</evidence>
<evidence type="ECO:0000313" key="3">
    <source>
        <dbReference type="EMBL" id="PWS33710.1"/>
    </source>
</evidence>
<evidence type="ECO:0000259" key="2">
    <source>
        <dbReference type="Pfam" id="PF19124"/>
    </source>
</evidence>
<proteinExistence type="predicted"/>
<dbReference type="InterPro" id="IPR043831">
    <property type="entry name" value="DUF5808"/>
</dbReference>
<keyword evidence="1" id="KW-0472">Membrane</keyword>
<evidence type="ECO:0000256" key="1">
    <source>
        <dbReference type="SAM" id="Phobius"/>
    </source>
</evidence>
<sequence>MEKDFQQENSENWKWGFFYYNVKDPRIFVPKRLKLFGWTLNFAKPVSYLIVGLILAFIVYARYQK</sequence>
<accession>A0A317F3G9</accession>
<dbReference type="EMBL" id="QGNY01000001">
    <property type="protein sequence ID" value="PWS33710.1"/>
    <property type="molecule type" value="Genomic_DNA"/>
</dbReference>
<protein>
    <recommendedName>
        <fullName evidence="2">DUF5808 domain-containing protein</fullName>
    </recommendedName>
</protein>
<dbReference type="RefSeq" id="WP_109928291.1">
    <property type="nucleotide sequence ID" value="NZ_QGNY01000001.1"/>
</dbReference>
<dbReference type="AlphaFoldDB" id="A0A317F3G9"/>
<keyword evidence="4" id="KW-1185">Reference proteome</keyword>